<proteinExistence type="predicted"/>
<organism evidence="2 3">
    <name type="scientific">Paramuricea clavata</name>
    <name type="common">Red gorgonian</name>
    <name type="synonym">Violescent sea-whip</name>
    <dbReference type="NCBI Taxonomy" id="317549"/>
    <lineage>
        <taxon>Eukaryota</taxon>
        <taxon>Metazoa</taxon>
        <taxon>Cnidaria</taxon>
        <taxon>Anthozoa</taxon>
        <taxon>Octocorallia</taxon>
        <taxon>Malacalcyonacea</taxon>
        <taxon>Plexauridae</taxon>
        <taxon>Paramuricea</taxon>
    </lineage>
</organism>
<dbReference type="EMBL" id="CACRXK020002047">
    <property type="protein sequence ID" value="CAB3992417.1"/>
    <property type="molecule type" value="Genomic_DNA"/>
</dbReference>
<gene>
    <name evidence="2" type="ORF">PACLA_8A079929</name>
</gene>
<dbReference type="OrthoDB" id="10646272at2759"/>
<keyword evidence="3" id="KW-1185">Reference proteome</keyword>
<feature type="compositionally biased region" description="Basic and acidic residues" evidence="1">
    <location>
        <begin position="219"/>
        <end position="228"/>
    </location>
</feature>
<sequence>MGTREINCTRDIWDEVLDRVESKYLEHRLDDIYCLTTNFQQKSIEEKAKVCVETVKVWLKLFTKQEKKSFDNIYVQDLYWLNLFVTGNLHKHWENFFENNNYRHVDVSSKFPDDRVQRLVFHFVYDWETKFKIFFLDNEVQNQKKVDVLRKQLENILYINQRSLYGNRWRMFSLPDEILKQALLGDGATVILKRDDGEPLRTITGQTITASARQGTSKDSADGPKPDDLDKRLFKDVLEYAKKSNPNLNLASWTLVRAIFNYEDDGEKKEVRCYAFSGVSEDKRQIPAEWWKSAKCNNFYLEEDRDIFVPVVDENQLGPNLVMSIFSAWRPFYEEDLRKLTTYVAFDQLEEAESQILENRKDLDTLNYWEYHDIVVDVVEGYDERITKAVLNVLQLPYSVKCCGKLVQKLICGRKNQKFTSNQDGLNVAILEANLMGKANEADIPDSTKLLELTEKVVEISTEKLSKLEVELKKKPSSYLVDLGKKLKQAQCGEDNVLSFLSGKLIQNVETFLTTPVQFVALDQAHLDGKPFCPRCDRKVQFFSICPSILRSLGVSGNDDLLRKLQELFFQMNTTQNNV</sequence>
<dbReference type="Proteomes" id="UP001152795">
    <property type="component" value="Unassembled WGS sequence"/>
</dbReference>
<reference evidence="2" key="1">
    <citation type="submission" date="2020-04" db="EMBL/GenBank/DDBJ databases">
        <authorList>
            <person name="Alioto T."/>
            <person name="Alioto T."/>
            <person name="Gomez Garrido J."/>
        </authorList>
    </citation>
    <scope>NUCLEOTIDE SEQUENCE</scope>
    <source>
        <strain evidence="2">A484AB</strain>
    </source>
</reference>
<evidence type="ECO:0000313" key="2">
    <source>
        <dbReference type="EMBL" id="CAB3992417.1"/>
    </source>
</evidence>
<comment type="caution">
    <text evidence="2">The sequence shown here is derived from an EMBL/GenBank/DDBJ whole genome shotgun (WGS) entry which is preliminary data.</text>
</comment>
<accession>A0A7D9HSV5</accession>
<name>A0A7D9HSV5_PARCT</name>
<feature type="region of interest" description="Disordered" evidence="1">
    <location>
        <begin position="209"/>
        <end position="228"/>
    </location>
</feature>
<evidence type="ECO:0000256" key="1">
    <source>
        <dbReference type="SAM" id="MobiDB-lite"/>
    </source>
</evidence>
<evidence type="ECO:0000313" key="3">
    <source>
        <dbReference type="Proteomes" id="UP001152795"/>
    </source>
</evidence>
<feature type="compositionally biased region" description="Polar residues" evidence="1">
    <location>
        <begin position="209"/>
        <end position="218"/>
    </location>
</feature>
<dbReference type="AlphaFoldDB" id="A0A7D9HSV5"/>
<protein>
    <submittedName>
        <fullName evidence="2">Uncharacterized protein</fullName>
    </submittedName>
</protein>